<keyword evidence="3" id="KW-1185">Reference proteome</keyword>
<proteinExistence type="predicted"/>
<reference evidence="2 3" key="1">
    <citation type="submission" date="2019-07" db="EMBL/GenBank/DDBJ databases">
        <title>Complete Genome Sequence of Leptotrichia hofstadii Strain JCM16775.</title>
        <authorList>
            <person name="Watanabe S."/>
            <person name="Cui L."/>
        </authorList>
    </citation>
    <scope>NUCLEOTIDE SEQUENCE [LARGE SCALE GENOMIC DNA]</scope>
    <source>
        <strain evidence="2 3">JCM16775</strain>
    </source>
</reference>
<protein>
    <recommendedName>
        <fullName evidence="1">DUF374 domain-containing protein</fullName>
    </recommendedName>
</protein>
<accession>A0A510JIP8</accession>
<dbReference type="OrthoDB" id="9810508at2"/>
<evidence type="ECO:0000259" key="1">
    <source>
        <dbReference type="Pfam" id="PF04028"/>
    </source>
</evidence>
<name>A0A510JIP8_9FUSO</name>
<dbReference type="EMBL" id="AP019823">
    <property type="protein sequence ID" value="BBM39137.1"/>
    <property type="molecule type" value="Genomic_DNA"/>
</dbReference>
<dbReference type="InterPro" id="IPR007172">
    <property type="entry name" value="DUF374"/>
</dbReference>
<dbReference type="CDD" id="cd07983">
    <property type="entry name" value="LPLAT_DUF374-like"/>
    <property type="match status" value="1"/>
</dbReference>
<feature type="domain" description="DUF374" evidence="1">
    <location>
        <begin position="61"/>
        <end position="120"/>
    </location>
</feature>
<dbReference type="KEGG" id="lhf:JCM16775_1848"/>
<dbReference type="Pfam" id="PF04028">
    <property type="entry name" value="DUF374"/>
    <property type="match status" value="1"/>
</dbReference>
<gene>
    <name evidence="2" type="ORF">JCM16775_1848</name>
</gene>
<dbReference type="AlphaFoldDB" id="A0A510JIP8"/>
<organism evidence="2 3">
    <name type="scientific">Leptotrichia hofstadii</name>
    <dbReference type="NCBI Taxonomy" id="157688"/>
    <lineage>
        <taxon>Bacteria</taxon>
        <taxon>Fusobacteriati</taxon>
        <taxon>Fusobacteriota</taxon>
        <taxon>Fusobacteriia</taxon>
        <taxon>Fusobacteriales</taxon>
        <taxon>Leptotrichiaceae</taxon>
        <taxon>Leptotrichia</taxon>
    </lineage>
</organism>
<dbReference type="Proteomes" id="UP000321892">
    <property type="component" value="Chromosome"/>
</dbReference>
<evidence type="ECO:0000313" key="3">
    <source>
        <dbReference type="Proteomes" id="UP000321892"/>
    </source>
</evidence>
<dbReference type="SUPFAM" id="SSF69593">
    <property type="entry name" value="Glycerol-3-phosphate (1)-acyltransferase"/>
    <property type="match status" value="1"/>
</dbReference>
<dbReference type="RefSeq" id="WP_036088238.1">
    <property type="nucleotide sequence ID" value="NZ_AP019823.1"/>
</dbReference>
<sequence>MNKYKFLGAILHIVYRILSFMTRKEYFYADGVEMNNPNIVVFWHRKIFTVCNATRIIKKKASIVSASKDGEILAELLKREGNELIRGSSNRDNIKSLKEAMKYAKKNYALGIAIDGPKGPIFEPKAGAIFIAQKTGMPIVPVSSYCSKKWIFKNMWDKLEIPIPFAKCVHYVAEPFYLTRETSLEDSVKLVKEKIHEAGNKAFEIYNKKYNKSKNIEFKEESFT</sequence>
<evidence type="ECO:0000313" key="2">
    <source>
        <dbReference type="EMBL" id="BBM39137.1"/>
    </source>
</evidence>